<proteinExistence type="predicted"/>
<name>A0AAN0LXC1_9VIRU</name>
<protein>
    <submittedName>
        <fullName evidence="2">Uncharacterized protein</fullName>
    </submittedName>
</protein>
<organism evidence="2">
    <name type="scientific">Lobos virus</name>
    <dbReference type="NCBI Taxonomy" id="3139875"/>
    <lineage>
        <taxon>Viruses</taxon>
        <taxon>Riboviria</taxon>
    </lineage>
</organism>
<evidence type="ECO:0000313" key="2">
    <source>
        <dbReference type="EMBL" id="WZL61376.1"/>
    </source>
</evidence>
<feature type="compositionally biased region" description="Low complexity" evidence="1">
    <location>
        <begin position="155"/>
        <end position="166"/>
    </location>
</feature>
<evidence type="ECO:0000256" key="1">
    <source>
        <dbReference type="SAM" id="MobiDB-lite"/>
    </source>
</evidence>
<dbReference type="EMBL" id="PP415829">
    <property type="protein sequence ID" value="WZL61376.1"/>
    <property type="molecule type" value="Genomic_RNA"/>
</dbReference>
<feature type="compositionally biased region" description="Basic and acidic residues" evidence="1">
    <location>
        <begin position="112"/>
        <end position="130"/>
    </location>
</feature>
<sequence length="356" mass="40993">MHEGHMPASDRLTQDICDIFYMKKTDTYKTKRNPNNTNQHQAIRRRMEGIKLPLERDAEEARALTRTISLVTKRNDNSVLPMEDDDVAPGPSNPVINIPPDYTHTPARSGLRNRERGKAITQSKKKDQTKRVRSSSPSKKQKKKKKQSPEPPAPTTTTISEGGESTYIDEEGVMWEGPIMLPSTNRMEDILDTEDPVQQTAEHLMSQLEDRGVVSRYQISPRPEGWRVDYRVRKHHKQVQLITSDEEGEDMDATSEPIQRSVEAGVEPTIETWDFLRKTYSYPSRYTEGERTYDLASLEISKEVLKELWRPNEWKDFFLPPMTDADRALFALLSKGNPNSLRRLISPSAFKRIDKR</sequence>
<reference evidence="2" key="1">
    <citation type="submission" date="2024-02" db="EMBL/GenBank/DDBJ databases">
        <authorList>
            <person name="Martyn C."/>
            <person name="Kistler A.L."/>
        </authorList>
    </citation>
    <scope>NUCLEOTIDE SEQUENCE</scope>
    <source>
        <strain evidence="2">CA005</strain>
    </source>
</reference>
<feature type="region of interest" description="Disordered" evidence="1">
    <location>
        <begin position="75"/>
        <end position="174"/>
    </location>
</feature>
<accession>A0AAN0LXC1</accession>
<feature type="compositionally biased region" description="Basic residues" evidence="1">
    <location>
        <begin position="131"/>
        <end position="146"/>
    </location>
</feature>